<dbReference type="Proteomes" id="UP001296776">
    <property type="component" value="Unassembled WGS sequence"/>
</dbReference>
<evidence type="ECO:0000313" key="1">
    <source>
        <dbReference type="EMBL" id="MBK1704928.1"/>
    </source>
</evidence>
<evidence type="ECO:0008006" key="3">
    <source>
        <dbReference type="Google" id="ProtNLM"/>
    </source>
</evidence>
<sequence>MSEPRIGIVAEGTTDHVVITSALTAILPKAPIVTPLQPEPTLPRLGGGWCGVLKWCLQRAGEGVGRLEDDPTLEGFDLIVLHVDADVGGAIYPNCGSGIEESESRLGALPCAKPCPPAADTADALHAVVLSWLGISSFGPRTLLCIPSKAIESWVAVALLPADHAIRANPVECLSGMEDRLKALPLAQRIKKTKRDYQRRAAPAVAQHWGDIRACCEQAERFHQAVAKALLQ</sequence>
<dbReference type="AlphaFoldDB" id="A0AAJ0XA48"/>
<comment type="caution">
    <text evidence="1">The sequence shown here is derived from an EMBL/GenBank/DDBJ whole genome shotgun (WGS) entry which is preliminary data.</text>
</comment>
<evidence type="ECO:0000313" key="2">
    <source>
        <dbReference type="Proteomes" id="UP001296776"/>
    </source>
</evidence>
<organism evidence="1 2">
    <name type="scientific">Halochromatium glycolicum</name>
    <dbReference type="NCBI Taxonomy" id="85075"/>
    <lineage>
        <taxon>Bacteria</taxon>
        <taxon>Pseudomonadati</taxon>
        <taxon>Pseudomonadota</taxon>
        <taxon>Gammaproteobacteria</taxon>
        <taxon>Chromatiales</taxon>
        <taxon>Chromatiaceae</taxon>
        <taxon>Halochromatium</taxon>
    </lineage>
</organism>
<reference evidence="1" key="2">
    <citation type="journal article" date="2020" name="Microorganisms">
        <title>Osmotic Adaptation and Compatible Solute Biosynthesis of Phototrophic Bacteria as Revealed from Genome Analyses.</title>
        <authorList>
            <person name="Imhoff J.F."/>
            <person name="Rahn T."/>
            <person name="Kunzel S."/>
            <person name="Keller A."/>
            <person name="Neulinger S.C."/>
        </authorList>
    </citation>
    <scope>NUCLEOTIDE SEQUENCE</scope>
    <source>
        <strain evidence="1">DSM 11080</strain>
    </source>
</reference>
<accession>A0AAJ0XA48</accession>
<gene>
    <name evidence="1" type="ORF">CKO40_10360</name>
</gene>
<protein>
    <recommendedName>
        <fullName evidence="3">DUF4276 family protein</fullName>
    </recommendedName>
</protein>
<dbReference type="EMBL" id="NRSJ01000016">
    <property type="protein sequence ID" value="MBK1704928.1"/>
    <property type="molecule type" value="Genomic_DNA"/>
</dbReference>
<dbReference type="RefSeq" id="WP_200346139.1">
    <property type="nucleotide sequence ID" value="NZ_NRSJ01000016.1"/>
</dbReference>
<keyword evidence="2" id="KW-1185">Reference proteome</keyword>
<name>A0AAJ0XA48_9GAMM</name>
<proteinExistence type="predicted"/>
<reference evidence="1" key="1">
    <citation type="submission" date="2017-08" db="EMBL/GenBank/DDBJ databases">
        <authorList>
            <person name="Imhoff J.F."/>
            <person name="Rahn T."/>
            <person name="Kuenzel S."/>
            <person name="Neulinger S.C."/>
        </authorList>
    </citation>
    <scope>NUCLEOTIDE SEQUENCE</scope>
    <source>
        <strain evidence="1">DSM 11080</strain>
    </source>
</reference>